<feature type="region of interest" description="Disordered" evidence="1">
    <location>
        <begin position="191"/>
        <end position="214"/>
    </location>
</feature>
<gene>
    <name evidence="2" type="ORF">CYMTET_12902</name>
</gene>
<proteinExistence type="predicted"/>
<name>A0AAE0GJI1_9CHLO</name>
<dbReference type="AlphaFoldDB" id="A0AAE0GJI1"/>
<keyword evidence="3" id="KW-1185">Reference proteome</keyword>
<protein>
    <submittedName>
        <fullName evidence="2">Uncharacterized protein</fullName>
    </submittedName>
</protein>
<evidence type="ECO:0000313" key="3">
    <source>
        <dbReference type="Proteomes" id="UP001190700"/>
    </source>
</evidence>
<accession>A0AAE0GJI1</accession>
<dbReference type="Proteomes" id="UP001190700">
    <property type="component" value="Unassembled WGS sequence"/>
</dbReference>
<evidence type="ECO:0000313" key="2">
    <source>
        <dbReference type="EMBL" id="KAK3279204.1"/>
    </source>
</evidence>
<organism evidence="2 3">
    <name type="scientific">Cymbomonas tetramitiformis</name>
    <dbReference type="NCBI Taxonomy" id="36881"/>
    <lineage>
        <taxon>Eukaryota</taxon>
        <taxon>Viridiplantae</taxon>
        <taxon>Chlorophyta</taxon>
        <taxon>Pyramimonadophyceae</taxon>
        <taxon>Pyramimonadales</taxon>
        <taxon>Pyramimonadaceae</taxon>
        <taxon>Cymbomonas</taxon>
    </lineage>
</organism>
<evidence type="ECO:0000256" key="1">
    <source>
        <dbReference type="SAM" id="MobiDB-lite"/>
    </source>
</evidence>
<comment type="caution">
    <text evidence="2">The sequence shown here is derived from an EMBL/GenBank/DDBJ whole genome shotgun (WGS) entry which is preliminary data.</text>
</comment>
<sequence length="326" mass="35391">MVEALRETFITEDSAFASLFTLDDATIPFRVEANNLLYSTLELLSPAADWMDCSNTAFPLDGERVLLEFARRLVSADTPFQGTAEMLAVRVLKNVNPHDAISTFSNALAAARRRSTVDDEDVKALFIKALDVEYYIPVTSSRLLLSTTSDPPWTSFGDPPTDEKSDAASDLVEIVLDLKRQVKALPDDTVNTVSKRGFTPRADKPYNPRTMKHRPSRSAGIAIACETVRATGTAIVCGARSGPTSAPCNMNSFTEEIDKHDYLAARFQHAIDNDNAEELFDALCILAPGGKPEMLSDIFACSFCVGDGESLVTAVCIGVRAVRVAG</sequence>
<dbReference type="EMBL" id="LGRX02005074">
    <property type="protein sequence ID" value="KAK3279204.1"/>
    <property type="molecule type" value="Genomic_DNA"/>
</dbReference>
<reference evidence="2 3" key="1">
    <citation type="journal article" date="2015" name="Genome Biol. Evol.">
        <title>Comparative Genomics of a Bacterivorous Green Alga Reveals Evolutionary Causalities and Consequences of Phago-Mixotrophic Mode of Nutrition.</title>
        <authorList>
            <person name="Burns J.A."/>
            <person name="Paasch A."/>
            <person name="Narechania A."/>
            <person name="Kim E."/>
        </authorList>
    </citation>
    <scope>NUCLEOTIDE SEQUENCE [LARGE SCALE GENOMIC DNA]</scope>
    <source>
        <strain evidence="2 3">PLY_AMNH</strain>
    </source>
</reference>